<sequence>MYNNIQLVAAVHYRNHCFYIYHYPELVAFNWLVIVNSIPGSSLKVGVHWVSSRKEAELWGNRCIDAIYTGKYAQFLEQSKKAGEIPEV</sequence>
<reference evidence="1" key="2">
    <citation type="submission" date="2019-11" db="EMBL/GenBank/DDBJ databases">
        <title>Improved Assembly of Tolypothrix boutellei genome.</title>
        <authorList>
            <person name="Sarangi A.N."/>
            <person name="Mukherjee M."/>
            <person name="Ghosh S."/>
            <person name="Singh D."/>
            <person name="Das A."/>
            <person name="Kant S."/>
            <person name="Prusty A."/>
            <person name="Tripathy S."/>
        </authorList>
    </citation>
    <scope>NUCLEOTIDE SEQUENCE</scope>
    <source>
        <strain evidence="1">VB521301</strain>
    </source>
</reference>
<keyword evidence="3" id="KW-1185">Reference proteome</keyword>
<evidence type="ECO:0000313" key="3">
    <source>
        <dbReference type="Proteomes" id="UP000029738"/>
    </source>
</evidence>
<dbReference type="AlphaFoldDB" id="A0A0C1QYA0"/>
<name>A0A0C1QYA0_9CYAN</name>
<dbReference type="EMBL" id="JHEG02000048">
    <property type="protein sequence ID" value="KIE10514.1"/>
    <property type="molecule type" value="Genomic_DNA"/>
</dbReference>
<organism evidence="2">
    <name type="scientific">Tolypothrix bouteillei VB521301</name>
    <dbReference type="NCBI Taxonomy" id="1479485"/>
    <lineage>
        <taxon>Bacteria</taxon>
        <taxon>Bacillati</taxon>
        <taxon>Cyanobacteriota</taxon>
        <taxon>Cyanophyceae</taxon>
        <taxon>Nostocales</taxon>
        <taxon>Tolypothrichaceae</taxon>
        <taxon>Tolypothrix</taxon>
    </lineage>
</organism>
<dbReference type="Proteomes" id="UP000029738">
    <property type="component" value="Unassembled WGS sequence"/>
</dbReference>
<comment type="caution">
    <text evidence="2">The sequence shown here is derived from an EMBL/GenBank/DDBJ whole genome shotgun (WGS) entry which is preliminary data.</text>
</comment>
<reference evidence="2" key="1">
    <citation type="journal article" date="2015" name="Genome Announc.">
        <title>Draft Genome Sequence of Tolypothrix boutellei Strain VB521301.</title>
        <authorList>
            <person name="Chandrababunaidu M.M."/>
            <person name="Singh D."/>
            <person name="Sen D."/>
            <person name="Bhan S."/>
            <person name="Das S."/>
            <person name="Gupta A."/>
            <person name="Adhikary S.P."/>
            <person name="Tripathy S."/>
        </authorList>
    </citation>
    <scope>NUCLEOTIDE SEQUENCE</scope>
    <source>
        <strain evidence="2">VB521301</strain>
    </source>
</reference>
<dbReference type="RefSeq" id="WP_050045778.1">
    <property type="nucleotide sequence ID" value="NZ_JHEG04000001.1"/>
</dbReference>
<evidence type="ECO:0000313" key="2">
    <source>
        <dbReference type="EMBL" id="KIE10514.1"/>
    </source>
</evidence>
<gene>
    <name evidence="2" type="ORF">DA73_0218385</name>
    <name evidence="1" type="ORF">DA73_0400014150</name>
</gene>
<protein>
    <submittedName>
        <fullName evidence="2">Uncharacterized protein</fullName>
    </submittedName>
</protein>
<evidence type="ECO:0000313" key="1">
    <source>
        <dbReference type="EMBL" id="KAF3886494.1"/>
    </source>
</evidence>
<dbReference type="EMBL" id="JHEG04000001">
    <property type="protein sequence ID" value="KAF3886494.1"/>
    <property type="molecule type" value="Genomic_DNA"/>
</dbReference>
<proteinExistence type="predicted"/>
<accession>A0A0C1QYA0</accession>